<dbReference type="InterPro" id="IPR050090">
    <property type="entry name" value="Tyrosine_recombinase_XerCD"/>
</dbReference>
<comment type="caution">
    <text evidence="6">The sequence shown here is derived from an EMBL/GenBank/DDBJ whole genome shotgun (WGS) entry which is preliminary data.</text>
</comment>
<keyword evidence="4" id="KW-0233">DNA recombination</keyword>
<dbReference type="Pfam" id="PF00589">
    <property type="entry name" value="Phage_integrase"/>
    <property type="match status" value="1"/>
</dbReference>
<dbReference type="AlphaFoldDB" id="A0A086ZW92"/>
<keyword evidence="3" id="KW-0238">DNA-binding</keyword>
<evidence type="ECO:0000259" key="5">
    <source>
        <dbReference type="PROSITE" id="PS51898"/>
    </source>
</evidence>
<feature type="domain" description="Tyr recombinase" evidence="5">
    <location>
        <begin position="129"/>
        <end position="291"/>
    </location>
</feature>
<dbReference type="Gene3D" id="1.10.443.10">
    <property type="entry name" value="Intergrase catalytic core"/>
    <property type="match status" value="1"/>
</dbReference>
<dbReference type="PROSITE" id="PS51898">
    <property type="entry name" value="TYR_RECOMBINASE"/>
    <property type="match status" value="1"/>
</dbReference>
<dbReference type="STRING" id="1437608.GCA_000771645_00645"/>
<evidence type="ECO:0000313" key="7">
    <source>
        <dbReference type="Proteomes" id="UP000029108"/>
    </source>
</evidence>
<dbReference type="InterPro" id="IPR010998">
    <property type="entry name" value="Integrase_recombinase_N"/>
</dbReference>
<dbReference type="InterPro" id="IPR011010">
    <property type="entry name" value="DNA_brk_join_enz"/>
</dbReference>
<dbReference type="PANTHER" id="PTHR30349:SF41">
    <property type="entry name" value="INTEGRASE_RECOMBINASE PROTEIN MJ0367-RELATED"/>
    <property type="match status" value="1"/>
</dbReference>
<dbReference type="Proteomes" id="UP000029108">
    <property type="component" value="Unassembled WGS sequence"/>
</dbReference>
<organism evidence="6 7">
    <name type="scientific">Bifidobacterium biavatii DSM 23969</name>
    <dbReference type="NCBI Taxonomy" id="1437608"/>
    <lineage>
        <taxon>Bacteria</taxon>
        <taxon>Bacillati</taxon>
        <taxon>Actinomycetota</taxon>
        <taxon>Actinomycetes</taxon>
        <taxon>Bifidobacteriales</taxon>
        <taxon>Bifidobacteriaceae</taxon>
        <taxon>Bifidobacterium</taxon>
    </lineage>
</organism>
<dbReference type="SUPFAM" id="SSF56349">
    <property type="entry name" value="DNA breaking-rejoining enzymes"/>
    <property type="match status" value="1"/>
</dbReference>
<accession>A0A086ZW92</accession>
<dbReference type="eggNOG" id="COG4974">
    <property type="taxonomic scope" value="Bacteria"/>
</dbReference>
<keyword evidence="2" id="KW-0229">DNA integration</keyword>
<dbReference type="InterPro" id="IPR013762">
    <property type="entry name" value="Integrase-like_cat_sf"/>
</dbReference>
<proteinExistence type="inferred from homology"/>
<gene>
    <name evidence="6" type="ORF">BBIA_1585</name>
</gene>
<evidence type="ECO:0000256" key="2">
    <source>
        <dbReference type="ARBA" id="ARBA00022908"/>
    </source>
</evidence>
<dbReference type="PANTHER" id="PTHR30349">
    <property type="entry name" value="PHAGE INTEGRASE-RELATED"/>
    <property type="match status" value="1"/>
</dbReference>
<name>A0A086ZW92_9BIFI</name>
<evidence type="ECO:0000313" key="6">
    <source>
        <dbReference type="EMBL" id="KFI50792.1"/>
    </source>
</evidence>
<evidence type="ECO:0000256" key="3">
    <source>
        <dbReference type="ARBA" id="ARBA00023125"/>
    </source>
</evidence>
<dbReference type="Pfam" id="PF13495">
    <property type="entry name" value="Phage_int_SAM_4"/>
    <property type="match status" value="1"/>
</dbReference>
<evidence type="ECO:0000256" key="1">
    <source>
        <dbReference type="ARBA" id="ARBA00008857"/>
    </source>
</evidence>
<evidence type="ECO:0000256" key="4">
    <source>
        <dbReference type="ARBA" id="ARBA00023172"/>
    </source>
</evidence>
<protein>
    <submittedName>
        <fullName evidence="6">Integrase</fullName>
    </submittedName>
</protein>
<dbReference type="InterPro" id="IPR004107">
    <property type="entry name" value="Integrase_SAM-like_N"/>
</dbReference>
<dbReference type="EMBL" id="JGYN01000013">
    <property type="protein sequence ID" value="KFI50792.1"/>
    <property type="molecule type" value="Genomic_DNA"/>
</dbReference>
<keyword evidence="7" id="KW-1185">Reference proteome</keyword>
<dbReference type="InterPro" id="IPR002104">
    <property type="entry name" value="Integrase_catalytic"/>
</dbReference>
<dbReference type="Gene3D" id="1.10.150.130">
    <property type="match status" value="1"/>
</dbReference>
<dbReference type="GO" id="GO:0015074">
    <property type="term" value="P:DNA integration"/>
    <property type="evidence" value="ECO:0007669"/>
    <property type="project" value="UniProtKB-KW"/>
</dbReference>
<dbReference type="GO" id="GO:0003677">
    <property type="term" value="F:DNA binding"/>
    <property type="evidence" value="ECO:0007669"/>
    <property type="project" value="UniProtKB-KW"/>
</dbReference>
<comment type="similarity">
    <text evidence="1">Belongs to the 'phage' integrase family.</text>
</comment>
<reference evidence="6 7" key="1">
    <citation type="submission" date="2014-03" db="EMBL/GenBank/DDBJ databases">
        <title>Genomics of Bifidobacteria.</title>
        <authorList>
            <person name="Ventura M."/>
            <person name="Milani C."/>
            <person name="Lugli G.A."/>
        </authorList>
    </citation>
    <scope>NUCLEOTIDE SEQUENCE [LARGE SCALE GENOMIC DNA]</scope>
    <source>
        <strain evidence="6 7">DSM 23969</strain>
    </source>
</reference>
<sequence>MVPFPASGAVCRGRKRENAIMEFKDRRQPPDSWIPWLDQWVADMRFRNLSERSIGYYWYKITDLARLTNKPPWQIVQADLKSYIVRPPSNAARRSTMNAVRNFFGWAKKAGLRTDNPAEDLPPIKRETRHKVPAPETAVGQGLHDADRQTRLMVMLAAEAGLRRAEIAIVRREDVTEDLSGRSLIVHGKGAKDRIVPLTDELADAILASPKGWLFPHVSGKGPVCGDTVYRRIQHATGCSPHTLRHRFATAAYISSGGDIRAVQELLGHESLATTQAYVTVTPLNLRSVVNSVKKYGEGMNVGQAVSASGGMMPATE</sequence>
<dbReference type="GO" id="GO:0006310">
    <property type="term" value="P:DNA recombination"/>
    <property type="evidence" value="ECO:0007669"/>
    <property type="project" value="UniProtKB-KW"/>
</dbReference>